<gene>
    <name evidence="1" type="ORF">PEPS_00290</name>
</gene>
<organism evidence="1 2">
    <name type="scientific">Persicobacter psychrovividus</name>
    <dbReference type="NCBI Taxonomy" id="387638"/>
    <lineage>
        <taxon>Bacteria</taxon>
        <taxon>Pseudomonadati</taxon>
        <taxon>Bacteroidota</taxon>
        <taxon>Cytophagia</taxon>
        <taxon>Cytophagales</taxon>
        <taxon>Persicobacteraceae</taxon>
        <taxon>Persicobacter</taxon>
    </lineage>
</organism>
<proteinExistence type="predicted"/>
<dbReference type="InterPro" id="IPR025535">
    <property type="entry name" value="DUF4421"/>
</dbReference>
<evidence type="ECO:0008006" key="3">
    <source>
        <dbReference type="Google" id="ProtNLM"/>
    </source>
</evidence>
<accession>A0ABN6L8W7</accession>
<dbReference type="Proteomes" id="UP001354989">
    <property type="component" value="Chromosome"/>
</dbReference>
<dbReference type="Pfam" id="PF14391">
    <property type="entry name" value="DUF4421"/>
    <property type="match status" value="1"/>
</dbReference>
<reference evidence="1 2" key="1">
    <citation type="submission" date="2021-12" db="EMBL/GenBank/DDBJ databases">
        <title>Genome sequencing of bacteria with rrn-lacking chromosome and rrn-plasmid.</title>
        <authorList>
            <person name="Anda M."/>
            <person name="Iwasaki W."/>
        </authorList>
    </citation>
    <scope>NUCLEOTIDE SEQUENCE [LARGE SCALE GENOMIC DNA]</scope>
    <source>
        <strain evidence="1 2">NBRC 101262</strain>
    </source>
</reference>
<evidence type="ECO:0000313" key="2">
    <source>
        <dbReference type="Proteomes" id="UP001354989"/>
    </source>
</evidence>
<sequence>MSFQSAFAQVTLNAAPHPTKETVDDRNFIQRLLGIHNAVKWSYYDSSFITDYSKAWTFRFLMENKFNQFLVFNHDRESDQSLLYEPTPHLNLGFGFNHNWLGVNTSFSVPSIDRVMNNENEINTSMFDIQVNVYDVKLVGEFRLQRYKGYYINHFGWKLPNIIGGHNGENFRLAYPNLTTNSFTGNLSYIFNWKQFSYRASYIQTQRQLKSAGSWMAGISYFANSIYNDGDGILGGTTIDFPEMNFQKSVTFGIGLMGGYGYTYVLKKNFYISLTMMPGISYNYTKLTYIEDEPTIDEYRFGLAGVGRFSIGYNKASYFFGLHSALQWNAVFYDTAGLNNINGSFRFVVGKRFNWQLKGKFFHAIGMD</sequence>
<protein>
    <recommendedName>
        <fullName evidence="3">DUF4421 domain-containing protein</fullName>
    </recommendedName>
</protein>
<dbReference type="EMBL" id="AP025292">
    <property type="protein sequence ID" value="BDC97748.1"/>
    <property type="molecule type" value="Genomic_DNA"/>
</dbReference>
<evidence type="ECO:0000313" key="1">
    <source>
        <dbReference type="EMBL" id="BDC97748.1"/>
    </source>
</evidence>
<name>A0ABN6L8W7_9BACT</name>
<keyword evidence="2" id="KW-1185">Reference proteome</keyword>